<dbReference type="InterPro" id="IPR050923">
    <property type="entry name" value="Cell_Proc_Reg/RNA_Proc"/>
</dbReference>
<dbReference type="Gene3D" id="2.60.200.20">
    <property type="match status" value="1"/>
</dbReference>
<dbReference type="InterPro" id="IPR000253">
    <property type="entry name" value="FHA_dom"/>
</dbReference>
<evidence type="ECO:0000259" key="2">
    <source>
        <dbReference type="PROSITE" id="PS50006"/>
    </source>
</evidence>
<dbReference type="AlphaFoldDB" id="A0A0F6W8A6"/>
<keyword evidence="1" id="KW-0472">Membrane</keyword>
<evidence type="ECO:0000256" key="1">
    <source>
        <dbReference type="SAM" id="Phobius"/>
    </source>
</evidence>
<dbReference type="KEGG" id="samy:DB32_007192"/>
<evidence type="ECO:0000313" key="4">
    <source>
        <dbReference type="Proteomes" id="UP000034883"/>
    </source>
</evidence>
<keyword evidence="1" id="KW-0812">Transmembrane</keyword>
<gene>
    <name evidence="3" type="ORF">DB32_007192</name>
</gene>
<dbReference type="SMART" id="SM00240">
    <property type="entry name" value="FHA"/>
    <property type="match status" value="1"/>
</dbReference>
<keyword evidence="4" id="KW-1185">Reference proteome</keyword>
<dbReference type="EMBL" id="CP011125">
    <property type="protein sequence ID" value="AKF10043.1"/>
    <property type="molecule type" value="Genomic_DNA"/>
</dbReference>
<dbReference type="Proteomes" id="UP000034883">
    <property type="component" value="Chromosome"/>
</dbReference>
<dbReference type="PROSITE" id="PS50006">
    <property type="entry name" value="FHA_DOMAIN"/>
    <property type="match status" value="1"/>
</dbReference>
<dbReference type="InterPro" id="IPR038765">
    <property type="entry name" value="Papain-like_cys_pep_sf"/>
</dbReference>
<sequence length="411" mass="43705">MIVVGRARDCDVVIDDPTVSAHHARLRWDGDRIAIDDLGSANGTFVDGRMVSATRIRPGEEVVLGRVPLPWAAEKMRAFLRAGPRRTTLRSSTLRGRPLWGRRFVCGACGTRGLLPPGFDRGELVCSACGAHLVLGEDRGDPPRVRAALVGAGAVLTLVLAGIMVAASPARAEHAWSRLGAWLGLVNEPTPTAASSPEEASIRARVAPLVAASIDAGHPRTRNLAVRIAASAGGPFHVEQVARVWSHVRREWRYVSDPRGGEYFATASETIENGLAGDCDDFATVMIAMLQAIGGQARMVMVDGDGGGHAYAEVCVDASAEDVARRLAAFYRSPDAPERVELGDIHYRSDGACPVWLNLDWNARAPGGHYGRERWAVAIHPDGHTETLAPAAGDGAIGVVPEEVRASAAPE</sequence>
<dbReference type="STRING" id="927083.DB32_007192"/>
<dbReference type="InterPro" id="IPR008984">
    <property type="entry name" value="SMAD_FHA_dom_sf"/>
</dbReference>
<organism evidence="3 4">
    <name type="scientific">Sandaracinus amylolyticus</name>
    <dbReference type="NCBI Taxonomy" id="927083"/>
    <lineage>
        <taxon>Bacteria</taxon>
        <taxon>Pseudomonadati</taxon>
        <taxon>Myxococcota</taxon>
        <taxon>Polyangia</taxon>
        <taxon>Polyangiales</taxon>
        <taxon>Sandaracinaceae</taxon>
        <taxon>Sandaracinus</taxon>
    </lineage>
</organism>
<feature type="transmembrane region" description="Helical" evidence="1">
    <location>
        <begin position="147"/>
        <end position="167"/>
    </location>
</feature>
<protein>
    <recommendedName>
        <fullName evidence="2">FHA domain-containing protein</fullName>
    </recommendedName>
</protein>
<name>A0A0F6W8A6_9BACT</name>
<proteinExistence type="predicted"/>
<feature type="domain" description="FHA" evidence="2">
    <location>
        <begin position="2"/>
        <end position="51"/>
    </location>
</feature>
<dbReference type="SUPFAM" id="SSF49879">
    <property type="entry name" value="SMAD/FHA domain"/>
    <property type="match status" value="1"/>
</dbReference>
<evidence type="ECO:0000313" key="3">
    <source>
        <dbReference type="EMBL" id="AKF10043.1"/>
    </source>
</evidence>
<dbReference type="CDD" id="cd00060">
    <property type="entry name" value="FHA"/>
    <property type="match status" value="1"/>
</dbReference>
<dbReference type="Pfam" id="PF00498">
    <property type="entry name" value="FHA"/>
    <property type="match status" value="1"/>
</dbReference>
<dbReference type="PANTHER" id="PTHR23308">
    <property type="entry name" value="NUCLEAR INHIBITOR OF PROTEIN PHOSPHATASE-1"/>
    <property type="match status" value="1"/>
</dbReference>
<dbReference type="SUPFAM" id="SSF54001">
    <property type="entry name" value="Cysteine proteinases"/>
    <property type="match status" value="1"/>
</dbReference>
<dbReference type="InterPro" id="IPR002931">
    <property type="entry name" value="Transglutaminase-like"/>
</dbReference>
<reference evidence="3 4" key="1">
    <citation type="submission" date="2015-03" db="EMBL/GenBank/DDBJ databases">
        <title>Genome assembly of Sandaracinus amylolyticus DSM 53668.</title>
        <authorList>
            <person name="Sharma G."/>
            <person name="Subramanian S."/>
        </authorList>
    </citation>
    <scope>NUCLEOTIDE SEQUENCE [LARGE SCALE GENOMIC DNA]</scope>
    <source>
        <strain evidence="3 4">DSM 53668</strain>
    </source>
</reference>
<accession>A0A0F6W8A6</accession>
<dbReference type="Gene3D" id="3.10.620.30">
    <property type="match status" value="1"/>
</dbReference>
<keyword evidence="1" id="KW-1133">Transmembrane helix</keyword>
<dbReference type="Pfam" id="PF01841">
    <property type="entry name" value="Transglut_core"/>
    <property type="match status" value="1"/>
</dbReference>